<feature type="compositionally biased region" description="Basic and acidic residues" evidence="1">
    <location>
        <begin position="189"/>
        <end position="203"/>
    </location>
</feature>
<organism evidence="2 3">
    <name type="scientific">Sorghum bicolor</name>
    <name type="common">Sorghum</name>
    <name type="synonym">Sorghum vulgare</name>
    <dbReference type="NCBI Taxonomy" id="4558"/>
    <lineage>
        <taxon>Eukaryota</taxon>
        <taxon>Viridiplantae</taxon>
        <taxon>Streptophyta</taxon>
        <taxon>Embryophyta</taxon>
        <taxon>Tracheophyta</taxon>
        <taxon>Spermatophyta</taxon>
        <taxon>Magnoliopsida</taxon>
        <taxon>Liliopsida</taxon>
        <taxon>Poales</taxon>
        <taxon>Poaceae</taxon>
        <taxon>PACMAD clade</taxon>
        <taxon>Panicoideae</taxon>
        <taxon>Andropogonodae</taxon>
        <taxon>Andropogoneae</taxon>
        <taxon>Sorghinae</taxon>
        <taxon>Sorghum</taxon>
    </lineage>
</organism>
<dbReference type="EMBL" id="CM027685">
    <property type="protein sequence ID" value="KAG0526204.1"/>
    <property type="molecule type" value="Genomic_DNA"/>
</dbReference>
<evidence type="ECO:0000313" key="2">
    <source>
        <dbReference type="EMBL" id="KAG0526204.1"/>
    </source>
</evidence>
<name>A0A921QQ36_SORBI</name>
<evidence type="ECO:0000313" key="3">
    <source>
        <dbReference type="Proteomes" id="UP000807115"/>
    </source>
</evidence>
<dbReference type="InterPro" id="IPR042885">
    <property type="entry name" value="HIPP47/16"/>
</dbReference>
<proteinExistence type="predicted"/>
<dbReference type="OrthoDB" id="692882at2759"/>
<dbReference type="OMA" id="MIARHDL"/>
<comment type="caution">
    <text evidence="2">The sequence shown here is derived from an EMBL/GenBank/DDBJ whole genome shotgun (WGS) entry which is preliminary data.</text>
</comment>
<reference evidence="2" key="1">
    <citation type="journal article" date="2019" name="BMC Genomics">
        <title>A new reference genome for Sorghum bicolor reveals high levels of sequence similarity between sweet and grain genotypes: implications for the genetics of sugar metabolism.</title>
        <authorList>
            <person name="Cooper E.A."/>
            <person name="Brenton Z.W."/>
            <person name="Flinn B.S."/>
            <person name="Jenkins J."/>
            <person name="Shu S."/>
            <person name="Flowers D."/>
            <person name="Luo F."/>
            <person name="Wang Y."/>
            <person name="Xia P."/>
            <person name="Barry K."/>
            <person name="Daum C."/>
            <person name="Lipzen A."/>
            <person name="Yoshinaga Y."/>
            <person name="Schmutz J."/>
            <person name="Saski C."/>
            <person name="Vermerris W."/>
            <person name="Kresovich S."/>
        </authorList>
    </citation>
    <scope>NUCLEOTIDE SEQUENCE</scope>
</reference>
<dbReference type="Gene3D" id="3.30.70.100">
    <property type="match status" value="1"/>
</dbReference>
<dbReference type="Proteomes" id="UP000807115">
    <property type="component" value="Chromosome 6"/>
</dbReference>
<dbReference type="KEGG" id="sbi:8058669"/>
<sequence length="215" mass="22378">MRKEIIIRMQPDSDKGRAKALKVAASVSGVESVTVAGESRDMLLLIGDGVDAGKLTRKLKKEVGEADILELRTLPATGSTSSALAPGSSTVVTQSAYQRHAATPGRSVPGGSRIECPFAAAAAAQWPGEHGRQQAVGYYHRRTPGPGYYHQQSSPMVGQGGYGYGYAGGSSFALEVARSHPANYSPMIARHDRPGNAGGRRELGGGGGPNCCSIL</sequence>
<accession>A0A921QQ36</accession>
<protein>
    <recommendedName>
        <fullName evidence="4">HMA domain-containing protein</fullName>
    </recommendedName>
</protein>
<dbReference type="PANTHER" id="PTHR46932">
    <property type="entry name" value="HEAVY METAL-ASSOCIATED ISOPRENYLATED PLANT PROTEIN 47"/>
    <property type="match status" value="1"/>
</dbReference>
<reference evidence="2" key="2">
    <citation type="submission" date="2020-10" db="EMBL/GenBank/DDBJ databases">
        <authorList>
            <person name="Cooper E.A."/>
            <person name="Brenton Z.W."/>
            <person name="Flinn B.S."/>
            <person name="Jenkins J."/>
            <person name="Shu S."/>
            <person name="Flowers D."/>
            <person name="Luo F."/>
            <person name="Wang Y."/>
            <person name="Xia P."/>
            <person name="Barry K."/>
            <person name="Daum C."/>
            <person name="Lipzen A."/>
            <person name="Yoshinaga Y."/>
            <person name="Schmutz J."/>
            <person name="Saski C."/>
            <person name="Vermerris W."/>
            <person name="Kresovich S."/>
        </authorList>
    </citation>
    <scope>NUCLEOTIDE SEQUENCE</scope>
</reference>
<evidence type="ECO:0000256" key="1">
    <source>
        <dbReference type="SAM" id="MobiDB-lite"/>
    </source>
</evidence>
<dbReference type="PANTHER" id="PTHR46932:SF13">
    <property type="entry name" value="OS04G0467950 PROTEIN"/>
    <property type="match status" value="1"/>
</dbReference>
<dbReference type="AlphaFoldDB" id="A0A921QQ36"/>
<gene>
    <name evidence="2" type="ORF">BDA96_06G125200</name>
</gene>
<evidence type="ECO:0008006" key="4">
    <source>
        <dbReference type="Google" id="ProtNLM"/>
    </source>
</evidence>
<dbReference type="Gramene" id="EES12323">
    <property type="protein sequence ID" value="EES12323"/>
    <property type="gene ID" value="SORBI_3006G112900"/>
</dbReference>
<feature type="region of interest" description="Disordered" evidence="1">
    <location>
        <begin position="186"/>
        <end position="215"/>
    </location>
</feature>